<proteinExistence type="predicted"/>
<reference evidence="3" key="1">
    <citation type="submission" date="2025-08" db="UniProtKB">
        <authorList>
            <consortium name="RefSeq"/>
        </authorList>
    </citation>
    <scope>IDENTIFICATION</scope>
    <source>
        <tissue evidence="3">Whole sample</tissue>
    </source>
</reference>
<accession>A0A8B8AML6</accession>
<keyword evidence="1" id="KW-0175">Coiled coil</keyword>
<keyword evidence="2" id="KW-1185">Reference proteome</keyword>
<evidence type="ECO:0000256" key="1">
    <source>
        <dbReference type="SAM" id="Coils"/>
    </source>
</evidence>
<sequence>MTENINEGERILEDFLQKASDNYEDSEETIVATVSMERTVENLMAAVAEKEKEVYALRRDLAAAKREISALKETAAQQSSWRTQLDGRPRAGVLPKDLAEKNGMMELMPGSGVYVYAKDIRIASKKASGTAIARYLMLVFYTNHELVERQHLRGKWETGIRPFNCESHFWSPE</sequence>
<protein>
    <submittedName>
        <fullName evidence="3">Uncharacterized protein LOC111103654</fullName>
    </submittedName>
</protein>
<dbReference type="GeneID" id="111103654"/>
<dbReference type="KEGG" id="cvn:111103654"/>
<dbReference type="RefSeq" id="XP_022292772.1">
    <property type="nucleotide sequence ID" value="XM_022437064.1"/>
</dbReference>
<dbReference type="OrthoDB" id="6145767at2759"/>
<dbReference type="AlphaFoldDB" id="A0A8B8AML6"/>
<feature type="coiled-coil region" evidence="1">
    <location>
        <begin position="33"/>
        <end position="74"/>
    </location>
</feature>
<dbReference type="Proteomes" id="UP000694844">
    <property type="component" value="Chromosome 7"/>
</dbReference>
<organism evidence="2 3">
    <name type="scientific">Crassostrea virginica</name>
    <name type="common">Eastern oyster</name>
    <dbReference type="NCBI Taxonomy" id="6565"/>
    <lineage>
        <taxon>Eukaryota</taxon>
        <taxon>Metazoa</taxon>
        <taxon>Spiralia</taxon>
        <taxon>Lophotrochozoa</taxon>
        <taxon>Mollusca</taxon>
        <taxon>Bivalvia</taxon>
        <taxon>Autobranchia</taxon>
        <taxon>Pteriomorphia</taxon>
        <taxon>Ostreida</taxon>
        <taxon>Ostreoidea</taxon>
        <taxon>Ostreidae</taxon>
        <taxon>Crassostrea</taxon>
    </lineage>
</organism>
<evidence type="ECO:0000313" key="3">
    <source>
        <dbReference type="RefSeq" id="XP_022292772.1"/>
    </source>
</evidence>
<name>A0A8B8AML6_CRAVI</name>
<gene>
    <name evidence="3" type="primary">LOC111103654</name>
</gene>
<evidence type="ECO:0000313" key="2">
    <source>
        <dbReference type="Proteomes" id="UP000694844"/>
    </source>
</evidence>